<keyword evidence="1" id="KW-0472">Membrane</keyword>
<proteinExistence type="predicted"/>
<accession>A0A2M8F9Z0</accession>
<evidence type="ECO:0000256" key="1">
    <source>
        <dbReference type="SAM" id="Phobius"/>
    </source>
</evidence>
<gene>
    <name evidence="2" type="ORF">CO030_02350</name>
</gene>
<feature type="non-terminal residue" evidence="2">
    <location>
        <position position="1"/>
    </location>
</feature>
<keyword evidence="1" id="KW-1133">Transmembrane helix</keyword>
<organism evidence="2 3">
    <name type="scientific">Candidatus Magasanikbacteria bacterium CG_4_9_14_0_2_um_filter_42_11</name>
    <dbReference type="NCBI Taxonomy" id="1974643"/>
    <lineage>
        <taxon>Bacteria</taxon>
        <taxon>Candidatus Magasanikiibacteriota</taxon>
    </lineage>
</organism>
<dbReference type="GO" id="GO:0006508">
    <property type="term" value="P:proteolysis"/>
    <property type="evidence" value="ECO:0007669"/>
    <property type="project" value="UniProtKB-KW"/>
</dbReference>
<keyword evidence="2" id="KW-0378">Hydrolase</keyword>
<dbReference type="GO" id="GO:0008233">
    <property type="term" value="F:peptidase activity"/>
    <property type="evidence" value="ECO:0007669"/>
    <property type="project" value="UniProtKB-KW"/>
</dbReference>
<dbReference type="EMBL" id="PFRH01000080">
    <property type="protein sequence ID" value="PJC52541.1"/>
    <property type="molecule type" value="Genomic_DNA"/>
</dbReference>
<reference evidence="3" key="1">
    <citation type="submission" date="2017-09" db="EMBL/GenBank/DDBJ databases">
        <title>Depth-based differentiation of microbial function through sediment-hosted aquifers and enrichment of novel symbionts in the deep terrestrial subsurface.</title>
        <authorList>
            <person name="Probst A.J."/>
            <person name="Ladd B."/>
            <person name="Jarett J.K."/>
            <person name="Geller-Mcgrath D.E."/>
            <person name="Sieber C.M.K."/>
            <person name="Emerson J.B."/>
            <person name="Anantharaman K."/>
            <person name="Thomas B.C."/>
            <person name="Malmstrom R."/>
            <person name="Stieglmeier M."/>
            <person name="Klingl A."/>
            <person name="Woyke T."/>
            <person name="Ryan C.M."/>
            <person name="Banfield J.F."/>
        </authorList>
    </citation>
    <scope>NUCLEOTIDE SEQUENCE [LARGE SCALE GENOMIC DNA]</scope>
</reference>
<feature type="transmembrane region" description="Helical" evidence="1">
    <location>
        <begin position="24"/>
        <end position="48"/>
    </location>
</feature>
<dbReference type="Proteomes" id="UP000231456">
    <property type="component" value="Unassembled WGS sequence"/>
</dbReference>
<comment type="caution">
    <text evidence="2">The sequence shown here is derived from an EMBL/GenBank/DDBJ whole genome shotgun (WGS) entry which is preliminary data.</text>
</comment>
<keyword evidence="1" id="KW-0812">Transmembrane</keyword>
<evidence type="ECO:0000313" key="2">
    <source>
        <dbReference type="EMBL" id="PJC52541.1"/>
    </source>
</evidence>
<evidence type="ECO:0000313" key="3">
    <source>
        <dbReference type="Proteomes" id="UP000231456"/>
    </source>
</evidence>
<protein>
    <submittedName>
        <fullName evidence="2">Site-2 protease family protein</fullName>
    </submittedName>
</protein>
<dbReference type="AlphaFoldDB" id="A0A2M8F9Z0"/>
<sequence>DGSKVLFSFLPASALRVRQVLEQYGFLILIVFIMSFSQVLTPIMKFFVDLFVGGGPRF</sequence>
<name>A0A2M8F9Z0_9BACT</name>
<keyword evidence="2" id="KW-0645">Protease</keyword>